<gene>
    <name evidence="3" type="ORF">CMC5_018780</name>
</gene>
<sequence>MTSEFPEVTRKAGDAHVEAGDARIEEGDARAKADDARAKADDARAKADDARAKADDARAKADDARAKADDARAKADDARAKADDARAKADDARAKADDARAKADAAHVKVDGNPLDAGEPPAFPRSAFPRSSVRGGARWRSRGVLVCALVLGCGGAGWGASLGCGAVNAGAPPHTPDEVTGNEAAPPPIAEAPGRPGAATLPVALVSLTASPQGGTTPRTETGDPREPSGASKGAVPAPGDDGFYEAIDGASAPRPGDAPYGRLYAALRDLEKGRRRDHVRLMWLGDSHGAADFWSGALRSALQKRFGYAGPGFVHLGYTAYRHDGVKHGVGGKWKLRPKGPATSVVTGDGVFGLGGILFVPDGASMAQISLTEPKLTGRLRWDVCYRLNGPNDQVTVALTGSEPVVVKATPDLPPGAVRHLELFGDASATLTVTPTGGAPELCGAVIEADAATRPGVVLDTLGINGARFGTPLAWNEASWAAEFARRSPTLVVLEYGTNEAGDFAADPSRYGRQMTELLTRIRRVTSEVDCLALAPTDRHDTQDRTHLVRDAIRDAAKANGCGFWDTYEIMGGKGSISAWGRETPARAAKDGVHLTRRGYLDLGARLADDVLRGYRP</sequence>
<dbReference type="Gene3D" id="2.60.120.1360">
    <property type="match status" value="1"/>
</dbReference>
<feature type="domain" description="SGNH hydrolase-type esterase" evidence="2">
    <location>
        <begin position="450"/>
        <end position="601"/>
    </location>
</feature>
<reference evidence="3 4" key="1">
    <citation type="submission" date="2015-07" db="EMBL/GenBank/DDBJ databases">
        <title>Genome analysis of myxobacterium Chondromyces crocatus Cm c5 reveals a high potential for natural compound synthesis and the genetic basis for the loss of fruiting body formation.</title>
        <authorList>
            <person name="Zaburannyi N."/>
            <person name="Bunk B."/>
            <person name="Maier J."/>
            <person name="Overmann J."/>
            <person name="Mueller R."/>
        </authorList>
    </citation>
    <scope>NUCLEOTIDE SEQUENCE [LARGE SCALE GENOMIC DNA]</scope>
    <source>
        <strain evidence="3 4">Cm c5</strain>
    </source>
</reference>
<dbReference type="KEGG" id="ccro:CMC5_018780"/>
<keyword evidence="4" id="KW-1185">Reference proteome</keyword>
<proteinExistence type="predicted"/>
<evidence type="ECO:0000313" key="4">
    <source>
        <dbReference type="Proteomes" id="UP000067626"/>
    </source>
</evidence>
<feature type="compositionally biased region" description="Basic and acidic residues" evidence="1">
    <location>
        <begin position="7"/>
        <end position="110"/>
    </location>
</feature>
<feature type="region of interest" description="Disordered" evidence="1">
    <location>
        <begin position="209"/>
        <end position="253"/>
    </location>
</feature>
<evidence type="ECO:0000259" key="2">
    <source>
        <dbReference type="Pfam" id="PF13472"/>
    </source>
</evidence>
<organism evidence="3 4">
    <name type="scientific">Chondromyces crocatus</name>
    <dbReference type="NCBI Taxonomy" id="52"/>
    <lineage>
        <taxon>Bacteria</taxon>
        <taxon>Pseudomonadati</taxon>
        <taxon>Myxococcota</taxon>
        <taxon>Polyangia</taxon>
        <taxon>Polyangiales</taxon>
        <taxon>Polyangiaceae</taxon>
        <taxon>Chondromyces</taxon>
    </lineage>
</organism>
<dbReference type="EMBL" id="CP012159">
    <property type="protein sequence ID" value="AKT37736.1"/>
    <property type="molecule type" value="Genomic_DNA"/>
</dbReference>
<dbReference type="InterPro" id="IPR036514">
    <property type="entry name" value="SGNH_hydro_sf"/>
</dbReference>
<dbReference type="PATRIC" id="fig|52.7.peg.2022"/>
<dbReference type="STRING" id="52.CMC5_018780"/>
<accession>A0A0K1EA33</accession>
<dbReference type="SUPFAM" id="SSF52266">
    <property type="entry name" value="SGNH hydrolase"/>
    <property type="match status" value="1"/>
</dbReference>
<dbReference type="Pfam" id="PF13472">
    <property type="entry name" value="Lipase_GDSL_2"/>
    <property type="match status" value="1"/>
</dbReference>
<dbReference type="Gene3D" id="3.40.50.1110">
    <property type="entry name" value="SGNH hydrolase"/>
    <property type="match status" value="1"/>
</dbReference>
<dbReference type="GO" id="GO:0016788">
    <property type="term" value="F:hydrolase activity, acting on ester bonds"/>
    <property type="evidence" value="ECO:0007669"/>
    <property type="project" value="UniProtKB-ARBA"/>
</dbReference>
<feature type="compositionally biased region" description="Polar residues" evidence="1">
    <location>
        <begin position="209"/>
        <end position="220"/>
    </location>
</feature>
<dbReference type="InterPro" id="IPR013830">
    <property type="entry name" value="SGNH_hydro"/>
</dbReference>
<dbReference type="AlphaFoldDB" id="A0A0K1EA33"/>
<evidence type="ECO:0000256" key="1">
    <source>
        <dbReference type="SAM" id="MobiDB-lite"/>
    </source>
</evidence>
<feature type="region of interest" description="Disordered" evidence="1">
    <location>
        <begin position="1"/>
        <end position="123"/>
    </location>
</feature>
<protein>
    <recommendedName>
        <fullName evidence="2">SGNH hydrolase-type esterase domain-containing protein</fullName>
    </recommendedName>
</protein>
<evidence type="ECO:0000313" key="3">
    <source>
        <dbReference type="EMBL" id="AKT37736.1"/>
    </source>
</evidence>
<name>A0A0K1EA33_CHOCO</name>
<dbReference type="Proteomes" id="UP000067626">
    <property type="component" value="Chromosome"/>
</dbReference>